<dbReference type="InterPro" id="IPR020472">
    <property type="entry name" value="WD40_PAC1"/>
</dbReference>
<protein>
    <submittedName>
        <fullName evidence="4">WD domain-containing protein, G-beta repeat-containing protein</fullName>
    </submittedName>
</protein>
<dbReference type="Gene3D" id="2.130.10.10">
    <property type="entry name" value="YVTN repeat-like/Quinoprotein amine dehydrogenase"/>
    <property type="match status" value="2"/>
</dbReference>
<dbReference type="EMBL" id="CAADFX010000273">
    <property type="protein sequence ID" value="VFK64576.1"/>
    <property type="molecule type" value="Genomic_DNA"/>
</dbReference>
<keyword evidence="2" id="KW-0677">Repeat</keyword>
<dbReference type="PANTHER" id="PTHR19848">
    <property type="entry name" value="WD40 REPEAT PROTEIN"/>
    <property type="match status" value="1"/>
</dbReference>
<dbReference type="PROSITE" id="PS00678">
    <property type="entry name" value="WD_REPEATS_1"/>
    <property type="match status" value="2"/>
</dbReference>
<proteinExistence type="predicted"/>
<dbReference type="InterPro" id="IPR019775">
    <property type="entry name" value="WD40_repeat_CS"/>
</dbReference>
<dbReference type="InterPro" id="IPR001680">
    <property type="entry name" value="WD40_rpt"/>
</dbReference>
<gene>
    <name evidence="4" type="ORF">BECKTUN1418D_GA0071000_12731</name>
</gene>
<dbReference type="SUPFAM" id="SSF50978">
    <property type="entry name" value="WD40 repeat-like"/>
    <property type="match status" value="1"/>
</dbReference>
<feature type="repeat" description="WD" evidence="3">
    <location>
        <begin position="69"/>
        <end position="110"/>
    </location>
</feature>
<feature type="repeat" description="WD" evidence="3">
    <location>
        <begin position="204"/>
        <end position="240"/>
    </location>
</feature>
<keyword evidence="1 3" id="KW-0853">WD repeat</keyword>
<dbReference type="PROSITE" id="PS50082">
    <property type="entry name" value="WD_REPEATS_2"/>
    <property type="match status" value="3"/>
</dbReference>
<feature type="repeat" description="WD" evidence="3">
    <location>
        <begin position="162"/>
        <end position="203"/>
    </location>
</feature>
<evidence type="ECO:0000256" key="3">
    <source>
        <dbReference type="PROSITE-ProRule" id="PRU00221"/>
    </source>
</evidence>
<evidence type="ECO:0000256" key="2">
    <source>
        <dbReference type="ARBA" id="ARBA00022737"/>
    </source>
</evidence>
<dbReference type="PRINTS" id="PR00320">
    <property type="entry name" value="GPROTEINBRPT"/>
</dbReference>
<dbReference type="AlphaFoldDB" id="A0A451AEV9"/>
<name>A0A451AEV9_9GAMM</name>
<sequence length="288" mass="31690">MATFTLENPWHPLHWRGAPRFPNRWNLLAWFARRLLGFALVSMLGFPAFTPTACAADADASTPELVIDSGGHKAAIDDVMFTPDGKRLISVSNDKTIRIWDVERGELLRTLRGQMGEGHEGKLYAGALSPDGNLLAVGGWFSGNFIRLMDLHAPQDAPLRLFKGHTNVVLSLAFSPDGKRLLSGSGDHTARLWDVQTGETIRVLAGHRDQIYAVGVSAPGENGEIRLVTGSHDHTLRLWDGAGNLIQTKATDINQTRKISNRKVLCNCNREMPNAIRTPISFRFCCTA</sequence>
<organism evidence="4">
    <name type="scientific">Candidatus Kentrum sp. TUN</name>
    <dbReference type="NCBI Taxonomy" id="2126343"/>
    <lineage>
        <taxon>Bacteria</taxon>
        <taxon>Pseudomonadati</taxon>
        <taxon>Pseudomonadota</taxon>
        <taxon>Gammaproteobacteria</taxon>
        <taxon>Candidatus Kentrum</taxon>
    </lineage>
</organism>
<dbReference type="CDD" id="cd00200">
    <property type="entry name" value="WD40"/>
    <property type="match status" value="1"/>
</dbReference>
<dbReference type="PROSITE" id="PS50294">
    <property type="entry name" value="WD_REPEATS_REGION"/>
    <property type="match status" value="3"/>
</dbReference>
<reference evidence="4" key="1">
    <citation type="submission" date="2019-02" db="EMBL/GenBank/DDBJ databases">
        <authorList>
            <person name="Gruber-Vodicka R. H."/>
            <person name="Seah K. B. B."/>
        </authorList>
    </citation>
    <scope>NUCLEOTIDE SEQUENCE</scope>
    <source>
        <strain evidence="4">BECK_BY1</strain>
    </source>
</reference>
<dbReference type="SMART" id="SM00320">
    <property type="entry name" value="WD40"/>
    <property type="match status" value="4"/>
</dbReference>
<evidence type="ECO:0000313" key="4">
    <source>
        <dbReference type="EMBL" id="VFK64576.1"/>
    </source>
</evidence>
<dbReference type="Pfam" id="PF00400">
    <property type="entry name" value="WD40"/>
    <property type="match status" value="4"/>
</dbReference>
<dbReference type="InterPro" id="IPR015943">
    <property type="entry name" value="WD40/YVTN_repeat-like_dom_sf"/>
</dbReference>
<dbReference type="InterPro" id="IPR036322">
    <property type="entry name" value="WD40_repeat_dom_sf"/>
</dbReference>
<evidence type="ECO:0000256" key="1">
    <source>
        <dbReference type="ARBA" id="ARBA00022574"/>
    </source>
</evidence>
<dbReference type="PANTHER" id="PTHR19848:SF8">
    <property type="entry name" value="F-BOX AND WD REPEAT DOMAIN CONTAINING 7"/>
    <property type="match status" value="1"/>
</dbReference>
<accession>A0A451AEV9</accession>